<organism evidence="1 2">
    <name type="scientific">Larinioides sclopetarius</name>
    <dbReference type="NCBI Taxonomy" id="280406"/>
    <lineage>
        <taxon>Eukaryota</taxon>
        <taxon>Metazoa</taxon>
        <taxon>Ecdysozoa</taxon>
        <taxon>Arthropoda</taxon>
        <taxon>Chelicerata</taxon>
        <taxon>Arachnida</taxon>
        <taxon>Araneae</taxon>
        <taxon>Araneomorphae</taxon>
        <taxon>Entelegynae</taxon>
        <taxon>Araneoidea</taxon>
        <taxon>Araneidae</taxon>
        <taxon>Larinioides</taxon>
    </lineage>
</organism>
<dbReference type="EMBL" id="CAXIEN010000005">
    <property type="protein sequence ID" value="CAL1262422.1"/>
    <property type="molecule type" value="Genomic_DNA"/>
</dbReference>
<evidence type="ECO:0000313" key="1">
    <source>
        <dbReference type="EMBL" id="CAL1262422.1"/>
    </source>
</evidence>
<gene>
    <name evidence="1" type="ORF">LARSCL_LOCUS979</name>
</gene>
<keyword evidence="2" id="KW-1185">Reference proteome</keyword>
<reference evidence="1 2" key="1">
    <citation type="submission" date="2024-04" db="EMBL/GenBank/DDBJ databases">
        <authorList>
            <person name="Rising A."/>
            <person name="Reimegard J."/>
            <person name="Sonavane S."/>
            <person name="Akerstrom W."/>
            <person name="Nylinder S."/>
            <person name="Hedman E."/>
            <person name="Kallberg Y."/>
        </authorList>
    </citation>
    <scope>NUCLEOTIDE SEQUENCE [LARGE SCALE GENOMIC DNA]</scope>
</reference>
<dbReference type="AlphaFoldDB" id="A0AAV1YUH6"/>
<dbReference type="Proteomes" id="UP001497382">
    <property type="component" value="Unassembled WGS sequence"/>
</dbReference>
<protein>
    <recommendedName>
        <fullName evidence="3">CD80-like immunoglobulin C2-set domain-containing protein</fullName>
    </recommendedName>
</protein>
<proteinExistence type="predicted"/>
<evidence type="ECO:0008006" key="3">
    <source>
        <dbReference type="Google" id="ProtNLM"/>
    </source>
</evidence>
<comment type="caution">
    <text evidence="1">The sequence shown here is derived from an EMBL/GenBank/DDBJ whole genome shotgun (WGS) entry which is preliminary data.</text>
</comment>
<sequence length="138" mass="15677">MTVFVPAQTMDVKFDTTPNKLNVSCEATGLFPRPKLKLYRLLLKERTPAIVKDASIAISNSRDTYNTSLYKTFEHDELSIPGTTGFECVVEIPGTNYQRRKRVAYYADVTNSEDHQASRNLNFILFVSTALCILHRNI</sequence>
<name>A0AAV1YUH6_9ARAC</name>
<accession>A0AAV1YUH6</accession>
<evidence type="ECO:0000313" key="2">
    <source>
        <dbReference type="Proteomes" id="UP001497382"/>
    </source>
</evidence>